<feature type="transmembrane region" description="Helical" evidence="1">
    <location>
        <begin position="15"/>
        <end position="34"/>
    </location>
</feature>
<evidence type="ECO:0000313" key="3">
    <source>
        <dbReference type="Proteomes" id="UP000199137"/>
    </source>
</evidence>
<dbReference type="STRING" id="112413.SAMN05421854_102924"/>
<gene>
    <name evidence="2" type="ORF">SAMN05421854_102924</name>
</gene>
<sequence length="35" mass="3636">MNSTTAQLTAAQRTWVAAFSTAVVLLSMIVLGLLG</sequence>
<protein>
    <submittedName>
        <fullName evidence="2">Uncharacterized protein</fullName>
    </submittedName>
</protein>
<keyword evidence="1" id="KW-0472">Membrane</keyword>
<keyword evidence="1" id="KW-1133">Transmembrane helix</keyword>
<evidence type="ECO:0000256" key="1">
    <source>
        <dbReference type="SAM" id="Phobius"/>
    </source>
</evidence>
<reference evidence="2 3" key="1">
    <citation type="submission" date="2016-10" db="EMBL/GenBank/DDBJ databases">
        <authorList>
            <person name="de Groot N.N."/>
        </authorList>
    </citation>
    <scope>NUCLEOTIDE SEQUENCE [LARGE SCALE GENOMIC DNA]</scope>
    <source>
        <strain evidence="2 3">DSM 44637</strain>
    </source>
</reference>
<evidence type="ECO:0000313" key="2">
    <source>
        <dbReference type="EMBL" id="SFO67636.1"/>
    </source>
</evidence>
<keyword evidence="1" id="KW-0812">Transmembrane</keyword>
<dbReference type="AlphaFoldDB" id="A0A1I5J5H3"/>
<proteinExistence type="predicted"/>
<name>A0A1I5J5H3_9PSEU</name>
<organism evidence="2 3">
    <name type="scientific">Amycolatopsis rubida</name>
    <dbReference type="NCBI Taxonomy" id="112413"/>
    <lineage>
        <taxon>Bacteria</taxon>
        <taxon>Bacillati</taxon>
        <taxon>Actinomycetota</taxon>
        <taxon>Actinomycetes</taxon>
        <taxon>Pseudonocardiales</taxon>
        <taxon>Pseudonocardiaceae</taxon>
        <taxon>Amycolatopsis</taxon>
    </lineage>
</organism>
<dbReference type="Proteomes" id="UP000199137">
    <property type="component" value="Unassembled WGS sequence"/>
</dbReference>
<dbReference type="EMBL" id="FOWC01000002">
    <property type="protein sequence ID" value="SFO67636.1"/>
    <property type="molecule type" value="Genomic_DNA"/>
</dbReference>
<accession>A0A1I5J5H3</accession>